<evidence type="ECO:0000256" key="1">
    <source>
        <dbReference type="SAM" id="MobiDB-lite"/>
    </source>
</evidence>
<proteinExistence type="predicted"/>
<keyword evidence="3" id="KW-1185">Reference proteome</keyword>
<evidence type="ECO:0000313" key="2">
    <source>
        <dbReference type="EMBL" id="RAN92642.1"/>
    </source>
</evidence>
<feature type="region of interest" description="Disordered" evidence="1">
    <location>
        <begin position="188"/>
        <end position="207"/>
    </location>
</feature>
<gene>
    <name evidence="2" type="ORF">GAR05_06134</name>
</gene>
<sequence length="232" mass="26155">MTELRHGFTLADLNRVAASATRHAGTFAADGHDRYQTAWSAIAEHLYATDQPPSERDLWHCGRNAIWDSIRDDRRTHGAPRDGGGGEMPQFRRYWYDHATVTPSCEDRVVERLALTQIWPQLTDGNRAALAAYAAVGSMDGAAAALGVSPTALNSRLQRARNNAAALWHEHETVARNRRRDYRARTDRDHLRPCGTPTAYTRHRRRGEPVDDACRTAWTRYQAERAAIRASR</sequence>
<accession>A0ABX9CBJ5</accession>
<comment type="caution">
    <text evidence="2">The sequence shown here is derived from an EMBL/GenBank/DDBJ whole genome shotgun (WGS) entry which is preliminary data.</text>
</comment>
<dbReference type="Proteomes" id="UP000249334">
    <property type="component" value="Unassembled WGS sequence"/>
</dbReference>
<dbReference type="EMBL" id="PXXW01000055">
    <property type="protein sequence ID" value="RAN92642.1"/>
    <property type="molecule type" value="Genomic_DNA"/>
</dbReference>
<reference evidence="2 3" key="1">
    <citation type="submission" date="2018-03" db="EMBL/GenBank/DDBJ databases">
        <title>Genomic framework for the identification of Micromonospora saelicesensis and Micromonospora noduli.</title>
        <authorList>
            <person name="Riesco R."/>
            <person name="Trujillo M.E."/>
        </authorList>
    </citation>
    <scope>NUCLEOTIDE SEQUENCE [LARGE SCALE GENOMIC DNA]</scope>
    <source>
        <strain evidence="2 3">GAR05</strain>
    </source>
</reference>
<protein>
    <recommendedName>
        <fullName evidence="4">Sigma-70 family RNA polymerase sigma factor</fullName>
    </recommendedName>
</protein>
<dbReference type="RefSeq" id="WP_112672339.1">
    <property type="nucleotide sequence ID" value="NZ_PXXW01000055.1"/>
</dbReference>
<evidence type="ECO:0000313" key="3">
    <source>
        <dbReference type="Proteomes" id="UP000249334"/>
    </source>
</evidence>
<name>A0ABX9CBJ5_9ACTN</name>
<evidence type="ECO:0008006" key="4">
    <source>
        <dbReference type="Google" id="ProtNLM"/>
    </source>
</evidence>
<organism evidence="2 3">
    <name type="scientific">Micromonospora saelicesensis</name>
    <dbReference type="NCBI Taxonomy" id="285676"/>
    <lineage>
        <taxon>Bacteria</taxon>
        <taxon>Bacillati</taxon>
        <taxon>Actinomycetota</taxon>
        <taxon>Actinomycetes</taxon>
        <taxon>Micromonosporales</taxon>
        <taxon>Micromonosporaceae</taxon>
        <taxon>Micromonospora</taxon>
    </lineage>
</organism>